<evidence type="ECO:0000259" key="3">
    <source>
        <dbReference type="Pfam" id="PF19238"/>
    </source>
</evidence>
<dbReference type="Pfam" id="PF19238">
    <property type="entry name" value="Radical_SAM_2"/>
    <property type="match status" value="1"/>
</dbReference>
<dbReference type="InterPro" id="IPR007549">
    <property type="entry name" value="DUF512"/>
</dbReference>
<dbReference type="Pfam" id="PF04459">
    <property type="entry name" value="DUF512"/>
    <property type="match status" value="1"/>
</dbReference>
<evidence type="ECO:0000313" key="5">
    <source>
        <dbReference type="Proteomes" id="UP000184088"/>
    </source>
</evidence>
<protein>
    <submittedName>
        <fullName evidence="4">Putative radical SAM enzyme, TIGR03279 family</fullName>
    </submittedName>
</protein>
<dbReference type="InterPro" id="IPR058240">
    <property type="entry name" value="rSAM_sf"/>
</dbReference>
<dbReference type="SUPFAM" id="SSF102114">
    <property type="entry name" value="Radical SAM enzymes"/>
    <property type="match status" value="1"/>
</dbReference>
<accession>A0A1M4SZV4</accession>
<dbReference type="InterPro" id="IPR041489">
    <property type="entry name" value="PDZ_6"/>
</dbReference>
<dbReference type="InterPro" id="IPR036034">
    <property type="entry name" value="PDZ_sf"/>
</dbReference>
<dbReference type="STRING" id="1121256.SAMN02746089_00176"/>
<dbReference type="InterPro" id="IPR045375">
    <property type="entry name" value="Put_radical_SAM-like_N"/>
</dbReference>
<evidence type="ECO:0000259" key="2">
    <source>
        <dbReference type="Pfam" id="PF17820"/>
    </source>
</evidence>
<feature type="domain" description="Putative radical SAM N-terminal" evidence="3">
    <location>
        <begin position="68"/>
        <end position="218"/>
    </location>
</feature>
<reference evidence="4 5" key="1">
    <citation type="submission" date="2016-11" db="EMBL/GenBank/DDBJ databases">
        <authorList>
            <person name="Jaros S."/>
            <person name="Januszkiewicz K."/>
            <person name="Wedrychowicz H."/>
        </authorList>
    </citation>
    <scope>NUCLEOTIDE SEQUENCE [LARGE SCALE GENOMIC DNA]</scope>
    <source>
        <strain evidence="4 5">DSM 17918</strain>
    </source>
</reference>
<dbReference type="SUPFAM" id="SSF50156">
    <property type="entry name" value="PDZ domain-like"/>
    <property type="match status" value="1"/>
</dbReference>
<evidence type="ECO:0000313" key="4">
    <source>
        <dbReference type="EMBL" id="SHE37735.1"/>
    </source>
</evidence>
<keyword evidence="5" id="KW-1185">Reference proteome</keyword>
<dbReference type="OrthoDB" id="9774724at2"/>
<gene>
    <name evidence="4" type="ORF">SAMN02746089_00176</name>
</gene>
<feature type="domain" description="DUF512" evidence="1">
    <location>
        <begin position="221"/>
        <end position="421"/>
    </location>
</feature>
<evidence type="ECO:0000259" key="1">
    <source>
        <dbReference type="Pfam" id="PF04459"/>
    </source>
</evidence>
<dbReference type="Gene3D" id="2.30.42.10">
    <property type="match status" value="1"/>
</dbReference>
<dbReference type="Pfam" id="PF17820">
    <property type="entry name" value="PDZ_6"/>
    <property type="match status" value="1"/>
</dbReference>
<feature type="domain" description="PDZ" evidence="2">
    <location>
        <begin position="9"/>
        <end position="55"/>
    </location>
</feature>
<proteinExistence type="predicted"/>
<sequence>MLKENLIIDIAKNSIAEKIGIQPGDKLLAINQSIVKDVLDYMFLVTDEEITLDVKKSDGRIVRYKISKDYDDDLGLIFEDGLMDKPRVCKNKCMFCFVDQMPKNMRKSLYVKDDDYRLSFLYGNFITLTNVSEKEIRRIINMKLSPLYVSVHATDDNVRVALMANPKAKGIMDKLTTLVNGGINLHCQLVMVRGVNDGKVLDRSIEDLVSLFPGVISIAAVPVGLTAYREGLAPITPWDGPSSREIIEQIEGWGKRLKEQFGTPLVYASDEFYVMADREVPDAEYYEGFPQIENGVGLIAKLKDEFYSSLSKYRGITPKSKKVSIATGISAYKFIKSLANQIMDNFEIEIAVYAIKNNFFGPSVTVAGLLTGSDLISQLKDKDLGQRLIIPDVMLKEGEDIFLDDKTLDDVKDALGVEVVVSAVNGEDLIKKVIGEI</sequence>
<dbReference type="Proteomes" id="UP000184088">
    <property type="component" value="Unassembled WGS sequence"/>
</dbReference>
<dbReference type="EMBL" id="FQVH01000001">
    <property type="protein sequence ID" value="SHE37735.1"/>
    <property type="molecule type" value="Genomic_DNA"/>
</dbReference>
<organism evidence="4 5">
    <name type="scientific">Caldanaerobius fijiensis DSM 17918</name>
    <dbReference type="NCBI Taxonomy" id="1121256"/>
    <lineage>
        <taxon>Bacteria</taxon>
        <taxon>Bacillati</taxon>
        <taxon>Bacillota</taxon>
        <taxon>Clostridia</taxon>
        <taxon>Thermoanaerobacterales</taxon>
        <taxon>Thermoanaerobacteraceae</taxon>
        <taxon>Caldanaerobius</taxon>
    </lineage>
</organism>
<dbReference type="AlphaFoldDB" id="A0A1M4SZV4"/>
<name>A0A1M4SZV4_9THEO</name>